<feature type="region of interest" description="Disordered" evidence="1">
    <location>
        <begin position="541"/>
        <end position="564"/>
    </location>
</feature>
<comment type="caution">
    <text evidence="3">The sequence shown here is derived from an EMBL/GenBank/DDBJ whole genome shotgun (WGS) entry which is preliminary data.</text>
</comment>
<dbReference type="PANTHER" id="PTHR47163">
    <property type="entry name" value="DDE_TNP_IS1595 DOMAIN-CONTAINING PROTEIN"/>
    <property type="match status" value="1"/>
</dbReference>
<proteinExistence type="predicted"/>
<sequence length="564" mass="63928">MESAADSAEASAGPSRPKRARCDCPPPALIINLAHYLRHTGSEQQTIDFCQQYGLLPKTVNCPKCNNTLEKIHVRPAATVSPRKCTWFEATKIPLRKTLVLTYLWTRKTSYKDAVHETSGPEFGDKSTSTETVADLFSYCREVCAESLLEDRASDTVTLIGGPNLTVEIDEAKFGKRKFHFLFFFEGQWVLGGICRETRDCFLVPVQVQHRSADTLLALIQERVAPGSHIITDEWRAYSRLATVGYTHGTVNHSQNFVNPETGANTNLIENTWWCIKRSLPATHTRKEHFAAHLAEFIWRKKHQTRDCLFTAFLEDVVVPSNRRVVKGRSRSGVPEAFGSGNLTLVAGDGCSEEHDTRKTIVPSDCSLHADGQNPPSFLQIYFFDDQVARRKSIFDGLLHPVLLDIQESLKEHHKYAKEIRCAYEFAASQDLQDFSIIIKESARPAGTHPGRYNKPDFKEVAVLMPNEPAGHRDIVLRLRDNGLRRISELHKAYDSLQCSSQCRNPRQKPRPRTLHKCYFTHGARTLWCTESKRPMHEPFVKDTEMGTDSYPKYQRRDVQSGGN</sequence>
<dbReference type="InterPro" id="IPR024445">
    <property type="entry name" value="Tnp_ISXO2-like"/>
</dbReference>
<dbReference type="Proteomes" id="UP000271974">
    <property type="component" value="Unassembled WGS sequence"/>
</dbReference>
<dbReference type="OrthoDB" id="6128111at2759"/>
<feature type="region of interest" description="Disordered" evidence="1">
    <location>
        <begin position="1"/>
        <end position="21"/>
    </location>
</feature>
<evidence type="ECO:0000256" key="1">
    <source>
        <dbReference type="SAM" id="MobiDB-lite"/>
    </source>
</evidence>
<name>A0A3S1C8E9_ELYCH</name>
<reference evidence="3 4" key="1">
    <citation type="submission" date="2019-01" db="EMBL/GenBank/DDBJ databases">
        <title>A draft genome assembly of the solar-powered sea slug Elysia chlorotica.</title>
        <authorList>
            <person name="Cai H."/>
            <person name="Li Q."/>
            <person name="Fang X."/>
            <person name="Li J."/>
            <person name="Curtis N.E."/>
            <person name="Altenburger A."/>
            <person name="Shibata T."/>
            <person name="Feng M."/>
            <person name="Maeda T."/>
            <person name="Schwartz J.A."/>
            <person name="Shigenobu S."/>
            <person name="Lundholm N."/>
            <person name="Nishiyama T."/>
            <person name="Yang H."/>
            <person name="Hasebe M."/>
            <person name="Li S."/>
            <person name="Pierce S.K."/>
            <person name="Wang J."/>
        </authorList>
    </citation>
    <scope>NUCLEOTIDE SEQUENCE [LARGE SCALE GENOMIC DNA]</scope>
    <source>
        <strain evidence="3">EC2010</strain>
        <tissue evidence="3">Whole organism of an adult</tissue>
    </source>
</reference>
<evidence type="ECO:0000259" key="2">
    <source>
        <dbReference type="SMART" id="SM01126"/>
    </source>
</evidence>
<feature type="compositionally biased region" description="Basic and acidic residues" evidence="1">
    <location>
        <begin position="555"/>
        <end position="564"/>
    </location>
</feature>
<evidence type="ECO:0000313" key="4">
    <source>
        <dbReference type="Proteomes" id="UP000271974"/>
    </source>
</evidence>
<dbReference type="STRING" id="188477.A0A3S1C8E9"/>
<protein>
    <recommendedName>
        <fullName evidence="2">ISXO2-like transposase domain-containing protein</fullName>
    </recommendedName>
</protein>
<dbReference type="AlphaFoldDB" id="A0A3S1C8E9"/>
<keyword evidence="4" id="KW-1185">Reference proteome</keyword>
<evidence type="ECO:0000313" key="3">
    <source>
        <dbReference type="EMBL" id="RUS85856.1"/>
    </source>
</evidence>
<dbReference type="PANTHER" id="PTHR47163:SF2">
    <property type="entry name" value="SI:DKEY-17M8.2"/>
    <property type="match status" value="1"/>
</dbReference>
<feature type="domain" description="ISXO2-like transposase" evidence="2">
    <location>
        <begin position="159"/>
        <end position="302"/>
    </location>
</feature>
<dbReference type="EMBL" id="RQTK01000158">
    <property type="protein sequence ID" value="RUS85856.1"/>
    <property type="molecule type" value="Genomic_DNA"/>
</dbReference>
<dbReference type="InterPro" id="IPR053164">
    <property type="entry name" value="IS1016-like_transposase"/>
</dbReference>
<dbReference type="Pfam" id="PF12762">
    <property type="entry name" value="DDE_Tnp_IS1595"/>
    <property type="match status" value="1"/>
</dbReference>
<feature type="compositionally biased region" description="Low complexity" evidence="1">
    <location>
        <begin position="1"/>
        <end position="12"/>
    </location>
</feature>
<dbReference type="SMART" id="SM01126">
    <property type="entry name" value="DDE_Tnp_IS1595"/>
    <property type="match status" value="1"/>
</dbReference>
<organism evidence="3 4">
    <name type="scientific">Elysia chlorotica</name>
    <name type="common">Eastern emerald elysia</name>
    <name type="synonym">Sea slug</name>
    <dbReference type="NCBI Taxonomy" id="188477"/>
    <lineage>
        <taxon>Eukaryota</taxon>
        <taxon>Metazoa</taxon>
        <taxon>Spiralia</taxon>
        <taxon>Lophotrochozoa</taxon>
        <taxon>Mollusca</taxon>
        <taxon>Gastropoda</taxon>
        <taxon>Heterobranchia</taxon>
        <taxon>Euthyneura</taxon>
        <taxon>Panpulmonata</taxon>
        <taxon>Sacoglossa</taxon>
        <taxon>Placobranchoidea</taxon>
        <taxon>Plakobranchidae</taxon>
        <taxon>Elysia</taxon>
    </lineage>
</organism>
<gene>
    <name evidence="3" type="ORF">EGW08_006408</name>
</gene>
<accession>A0A3S1C8E9</accession>